<gene>
    <name evidence="4" type="ORF">JXQ802_LOCUS32649</name>
    <name evidence="3" type="ORF">PYM288_LOCUS5294</name>
</gene>
<feature type="transmembrane region" description="Helical" evidence="2">
    <location>
        <begin position="125"/>
        <end position="144"/>
    </location>
</feature>
<protein>
    <submittedName>
        <fullName evidence="3">Uncharacterized protein</fullName>
    </submittedName>
</protein>
<dbReference type="PANTHER" id="PTHR18640">
    <property type="entry name" value="SOLUTE CARRIER FAMILY 10 MEMBER 7"/>
    <property type="match status" value="1"/>
</dbReference>
<feature type="transmembrane region" description="Helical" evidence="2">
    <location>
        <begin position="185"/>
        <end position="206"/>
    </location>
</feature>
<dbReference type="InterPro" id="IPR038770">
    <property type="entry name" value="Na+/solute_symporter_sf"/>
</dbReference>
<dbReference type="AlphaFoldDB" id="A0A813TYN4"/>
<keyword evidence="6" id="KW-1185">Reference proteome</keyword>
<keyword evidence="2" id="KW-0472">Membrane</keyword>
<dbReference type="GO" id="GO:0005886">
    <property type="term" value="C:plasma membrane"/>
    <property type="evidence" value="ECO:0007669"/>
    <property type="project" value="TreeGrafter"/>
</dbReference>
<feature type="transmembrane region" description="Helical" evidence="2">
    <location>
        <begin position="330"/>
        <end position="352"/>
    </location>
</feature>
<reference evidence="3" key="1">
    <citation type="submission" date="2021-02" db="EMBL/GenBank/DDBJ databases">
        <authorList>
            <person name="Nowell W R."/>
        </authorList>
    </citation>
    <scope>NUCLEOTIDE SEQUENCE</scope>
</reference>
<dbReference type="EMBL" id="CAJNOH010000053">
    <property type="protein sequence ID" value="CAF0815114.1"/>
    <property type="molecule type" value="Genomic_DNA"/>
</dbReference>
<evidence type="ECO:0000256" key="2">
    <source>
        <dbReference type="SAM" id="Phobius"/>
    </source>
</evidence>
<keyword evidence="2" id="KW-1133">Transmembrane helix</keyword>
<comment type="similarity">
    <text evidence="1">Belongs to the bile acid:sodium symporter (BASS) (TC 2.A.28) family.</text>
</comment>
<evidence type="ECO:0000313" key="6">
    <source>
        <dbReference type="Proteomes" id="UP000663870"/>
    </source>
</evidence>
<dbReference type="Pfam" id="PF13593">
    <property type="entry name" value="SBF_like"/>
    <property type="match status" value="1"/>
</dbReference>
<keyword evidence="2" id="KW-0812">Transmembrane</keyword>
<feature type="transmembrane region" description="Helical" evidence="2">
    <location>
        <begin position="250"/>
        <end position="273"/>
    </location>
</feature>
<feature type="transmembrane region" description="Helical" evidence="2">
    <location>
        <begin position="218"/>
        <end position="238"/>
    </location>
</feature>
<dbReference type="Gene3D" id="1.20.1530.20">
    <property type="match status" value="1"/>
</dbReference>
<feature type="transmembrane region" description="Helical" evidence="2">
    <location>
        <begin position="400"/>
        <end position="423"/>
    </location>
</feature>
<sequence length="497" mass="57062">MSIEKNDENLFELVWLGNSSDKILSEINFTSEFTNNNQLKEYIIDKSDCSIIVILSESMPVDITSLIKYSQICAIYNEKLICLYCLPRMISSVDIYMKNKQQEEIKQKKSDQLYLSNILLIIRKYWFLIGLPISILIAYSFPNVGKTGGYIRSEWTVKYGCIILIFFIQGLSLRTKQLANEVLRIRLHIFIQIYSFIIVPFLVYALSLLLTRTSMNKTLIFGINIMSSISTMISSNVVMTKNALGNEYAALLNAILGNILGIFISPALIFLFMKNSIFDFLSTTSNTQYKLDYSHVVKKLSLTGLVPLFIGQIIQLLWTKKIMYIQKKFYFAELNSLALLTILWSVFSTAFSTGSFQRIQKIDLLILILINCGIYILFSLLIIIIARLPIRHWQFSEKDTIAIMFCGVMKSLSMGILLINALYDNTNQYISGLLSLPLIMYYVVQLSIGAIQVILLKNWIEKKLNKPTQILKHNAHIQSQNEDELKRNESKNINVKY</sequence>
<evidence type="ECO:0000313" key="4">
    <source>
        <dbReference type="EMBL" id="CAF1361483.1"/>
    </source>
</evidence>
<evidence type="ECO:0000313" key="5">
    <source>
        <dbReference type="Proteomes" id="UP000663854"/>
    </source>
</evidence>
<comment type="caution">
    <text evidence="3">The sequence shown here is derived from an EMBL/GenBank/DDBJ whole genome shotgun (WGS) entry which is preliminary data.</text>
</comment>
<dbReference type="PANTHER" id="PTHR18640:SF5">
    <property type="entry name" value="SODIUM_BILE ACID COTRANSPORTER 7"/>
    <property type="match status" value="1"/>
</dbReference>
<organism evidence="3 5">
    <name type="scientific">Rotaria sordida</name>
    <dbReference type="NCBI Taxonomy" id="392033"/>
    <lineage>
        <taxon>Eukaryota</taxon>
        <taxon>Metazoa</taxon>
        <taxon>Spiralia</taxon>
        <taxon>Gnathifera</taxon>
        <taxon>Rotifera</taxon>
        <taxon>Eurotatoria</taxon>
        <taxon>Bdelloidea</taxon>
        <taxon>Philodinida</taxon>
        <taxon>Philodinidae</taxon>
        <taxon>Rotaria</taxon>
    </lineage>
</organism>
<evidence type="ECO:0000256" key="1">
    <source>
        <dbReference type="ARBA" id="ARBA00006528"/>
    </source>
</evidence>
<proteinExistence type="inferred from homology"/>
<feature type="transmembrane region" description="Helical" evidence="2">
    <location>
        <begin position="429"/>
        <end position="456"/>
    </location>
</feature>
<dbReference type="EMBL" id="CAJNOL010001449">
    <property type="protein sequence ID" value="CAF1361483.1"/>
    <property type="molecule type" value="Genomic_DNA"/>
</dbReference>
<feature type="transmembrane region" description="Helical" evidence="2">
    <location>
        <begin position="364"/>
        <end position="388"/>
    </location>
</feature>
<accession>A0A813TYN4</accession>
<dbReference type="InterPro" id="IPR016833">
    <property type="entry name" value="Put_Na-Bile_cotransptr"/>
</dbReference>
<name>A0A813TYN4_9BILA</name>
<dbReference type="Proteomes" id="UP000663870">
    <property type="component" value="Unassembled WGS sequence"/>
</dbReference>
<dbReference type="Proteomes" id="UP000663854">
    <property type="component" value="Unassembled WGS sequence"/>
</dbReference>
<feature type="transmembrane region" description="Helical" evidence="2">
    <location>
        <begin position="156"/>
        <end position="173"/>
    </location>
</feature>
<evidence type="ECO:0000313" key="3">
    <source>
        <dbReference type="EMBL" id="CAF0815114.1"/>
    </source>
</evidence>
<feature type="transmembrane region" description="Helical" evidence="2">
    <location>
        <begin position="300"/>
        <end position="318"/>
    </location>
</feature>